<evidence type="ECO:0000313" key="3">
    <source>
        <dbReference type="EMBL" id="WUO45007.1"/>
    </source>
</evidence>
<dbReference type="Pfam" id="PF12770">
    <property type="entry name" value="CHAT"/>
    <property type="match status" value="1"/>
</dbReference>
<name>A0ABZ1RDZ9_9ACTN</name>
<sequence>MDASGSDDIRALEREIAALRERARVLHPGGQERWNTEADLAELLFVHALEVVSAGAATAAGAPPLPEGLAEARALLDRLLSQRRPGSASYHWACLLAARAARGEAELTGDPDARDAAIERFETAIAPLPPYGPDTFPPLPGEPEWWTPALAVDARCELGLALYNRSRELTGGSRSRDLDRIVTLLTPVVDGPEAGLAQDLQVTLACLGLALADRSRAPGHRGPDRPADRTEAIGRLRAARETPSQDEVPGAVPFQLALLLFCEHDDGCGGSEGADGRGPYARPTGELDEALALLWPLTLDPSADGGEATELATMTARHLYEHDGGPAAETALIEWHRRAIDHPGTQRRQVRANRTDLALLLIDRAEHGATEPAPGTPSRSDDLGEAARHLELALDDLALKERAPSVRLRAEDEPPETDADRAEERLNMLLGLVTLLSMLLPESSDDARLDRLIRRGQELIEVIPDADTERGGACLRLALALFERTSRRTLPQLPALLMRAMTPDRADPGISLVANVPGVREDNELAIALLRTGVGLYGYEDELYEAAAIALAVSLLIGYTVRLPERDTALIRDAVRWFRIVLDRVPEGGELHSPDLEDLFIGALLNSVWTSEPFVRAQTGSWRDGEGIPDVSRNQSVEDDLQSLRHLLETAVRRREQPLPVYEMVLLLITFMRGKGELDDAEARHWRDRLRRASAYTDPAEESLKGFLLLAAGAFGYELARRGAAGPAELAEADRLLREGARHMPPGSDFAEWAEGLRATGPATLIQQLLGVFMGGASAPGAAAAGAPGAARRPADDAVRAPGPARPPGSARPPGPVRPPARSAPAEAEDIPLSAAAVLPGDGSPYPFTEPVGRVLEIVAGPAGPAEQRSAPVMAAHALALHRRWLHESEIADLTDAVTLTRRAIAAAEGADGPLADRLSLLLAGMLRDRYLLIGDRMDLQAARTAYERLRDRSDPRAPHPELATLLARPGAAGQPDLAALLRPARPAAPGAFSAELLAAAALTGLLAAREDGAADRAAAELAEAGEALPADHPLLPAVLSESGLFRATRAARADELAALREAVEDVVRAAALCPPGSAHRAPLLLRAAAVLCAHSDALDAADPAGPAAPGSRTSSLDRGIDLLSGAVDEAGPSFHGARARCRYGLGSLLLTRFRRARDQADLDRAVGLLRDARTAVLSRPGDPFTVLLTRALAEALRAHGPEDPDHRAQSREAAKSVLAAHGRAVLLQTGTETALDSARAAGSDMMRLVEWCLTDGRTEEALEALELGRGLVLNAATVAASVPELLEREGRPELAQAWRRADPGRVPGTPADGPVVIPDGLRLLVLQALEGGPAERRILSAPTPAEIGRALRTVGHDALVHLIPGRDGSGDALIVTATGAVERLRLPGLCVTDDGPAAAYGEALQEFAAATREPVVLPGEDDPAVMWELYRRGRKRLGRASDRWRGALEPLCSWAGEVAMAAVIEHVGAGRRHRPARLVLSPVGMLGMVPWHAARLPGAPGVSGEPGGGYACGRAVISYCSTSRQLVEVAGRARLPWNGAQAVVADPGGTPAMHEEARLIAALYPGATVVGPVDDVPEPGGPGSRPPSRPATAAAVAPLLPGRGGSSVAVCHVNCHATARATPSASSLDLHPAAPVPQVLTLAEIQALAHGRDPSAPGGLLVLANCTSDLTLADYDEALTLSTAFLTAGAASVVGSLWAIADDIRTSMVMYVFHHYLTGRGLPGHPEAVGSPADALRAAQLWMLDPHRIVPPALSAVLEERPGLDLDAPHIWAAFTHHGH</sequence>
<evidence type="ECO:0000313" key="4">
    <source>
        <dbReference type="Proteomes" id="UP001432075"/>
    </source>
</evidence>
<dbReference type="InterPro" id="IPR024983">
    <property type="entry name" value="CHAT_dom"/>
</dbReference>
<accession>A0ABZ1RDZ9</accession>
<reference evidence="3" key="1">
    <citation type="submission" date="2022-10" db="EMBL/GenBank/DDBJ databases">
        <title>The complete genomes of actinobacterial strains from the NBC collection.</title>
        <authorList>
            <person name="Joergensen T.S."/>
            <person name="Alvarez Arevalo M."/>
            <person name="Sterndorff E.B."/>
            <person name="Faurdal D."/>
            <person name="Vuksanovic O."/>
            <person name="Mourched A.-S."/>
            <person name="Charusanti P."/>
            <person name="Shaw S."/>
            <person name="Blin K."/>
            <person name="Weber T."/>
        </authorList>
    </citation>
    <scope>NUCLEOTIDE SEQUENCE</scope>
    <source>
        <strain evidence="3">NBC_00283</strain>
    </source>
</reference>
<evidence type="ECO:0000259" key="2">
    <source>
        <dbReference type="Pfam" id="PF12770"/>
    </source>
</evidence>
<gene>
    <name evidence="3" type="ORF">OHU17_03810</name>
</gene>
<feature type="domain" description="CHAT" evidence="2">
    <location>
        <begin position="1454"/>
        <end position="1780"/>
    </location>
</feature>
<evidence type="ECO:0000256" key="1">
    <source>
        <dbReference type="SAM" id="MobiDB-lite"/>
    </source>
</evidence>
<feature type="compositionally biased region" description="Low complexity" evidence="1">
    <location>
        <begin position="781"/>
        <end position="792"/>
    </location>
</feature>
<dbReference type="RefSeq" id="WP_328775225.1">
    <property type="nucleotide sequence ID" value="NZ_CP108057.1"/>
</dbReference>
<dbReference type="EMBL" id="CP108057">
    <property type="protein sequence ID" value="WUO45007.1"/>
    <property type="molecule type" value="Genomic_DNA"/>
</dbReference>
<protein>
    <submittedName>
        <fullName evidence="3">CHAT domain-containing protein</fullName>
    </submittedName>
</protein>
<feature type="compositionally biased region" description="Pro residues" evidence="1">
    <location>
        <begin position="804"/>
        <end position="819"/>
    </location>
</feature>
<proteinExistence type="predicted"/>
<keyword evidence="4" id="KW-1185">Reference proteome</keyword>
<feature type="region of interest" description="Disordered" evidence="1">
    <location>
        <begin position="781"/>
        <end position="828"/>
    </location>
</feature>
<dbReference type="Proteomes" id="UP001432075">
    <property type="component" value="Chromosome"/>
</dbReference>
<organism evidence="3 4">
    <name type="scientific">Streptomyces goshikiensis</name>
    <dbReference type="NCBI Taxonomy" id="1942"/>
    <lineage>
        <taxon>Bacteria</taxon>
        <taxon>Bacillati</taxon>
        <taxon>Actinomycetota</taxon>
        <taxon>Actinomycetes</taxon>
        <taxon>Kitasatosporales</taxon>
        <taxon>Streptomycetaceae</taxon>
        <taxon>Streptomyces</taxon>
    </lineage>
</organism>